<evidence type="ECO:0000313" key="1">
    <source>
        <dbReference type="EMBL" id="OAY50599.1"/>
    </source>
</evidence>
<accession>A0A2C9VWE1</accession>
<reference evidence="1" key="1">
    <citation type="submission" date="2016-02" db="EMBL/GenBank/DDBJ databases">
        <title>WGS assembly of Manihot esculenta.</title>
        <authorList>
            <person name="Bredeson J.V."/>
            <person name="Prochnik S.E."/>
            <person name="Lyons J.B."/>
            <person name="Schmutz J."/>
            <person name="Grimwood J."/>
            <person name="Vrebalov J."/>
            <person name="Bart R.S."/>
            <person name="Amuge T."/>
            <person name="Ferguson M.E."/>
            <person name="Green R."/>
            <person name="Putnam N."/>
            <person name="Stites J."/>
            <person name="Rounsley S."/>
            <person name="Rokhsar D.S."/>
        </authorList>
    </citation>
    <scope>NUCLEOTIDE SEQUENCE [LARGE SCALE GENOMIC DNA]</scope>
    <source>
        <tissue evidence="1">Leaf</tissue>
    </source>
</reference>
<dbReference type="EMBL" id="CM004391">
    <property type="protein sequence ID" value="OAY50599.1"/>
    <property type="molecule type" value="Genomic_DNA"/>
</dbReference>
<sequence>MALSFYRQLYSDEGGASFLPSMLNLFAPLSEEEFHFLDTPFSTDKLVVPLVYGRLNKRLFAQLLSRMDAHLANWKTHMISFAGHITLATFVLMALPNHGWKWELLQELLPDSMLLGLKAILLSSNSMAVNRFAWKYCGGFSVKSSYQLTLKDMGSQPNALWSTLWRLQVPQCVQERLKRRFMSEGSCLCCGHACETVLHVLQDCHFARCVWTAVWNRASSLKFFHMSYVDWVVHGDTWIWKNYLDPSLIGKHTVVAVSWQPPQSGWWKLNTDGACKRNPIHGGGGGGFFIRLEIYTSMEAKLCALLHGHYFQEANQIANWLANKAMDIKWGLYLLSHPPGDVLPLFQIVRVCLPLDLFIN</sequence>
<proteinExistence type="predicted"/>
<gene>
    <name evidence="1" type="ORF">MANES_05G149000</name>
</gene>
<protein>
    <recommendedName>
        <fullName evidence="2">Reverse transcriptase zinc-binding domain-containing protein</fullName>
    </recommendedName>
</protein>
<dbReference type="PANTHER" id="PTHR47723">
    <property type="entry name" value="OS05G0353850 PROTEIN"/>
    <property type="match status" value="1"/>
</dbReference>
<dbReference type="AlphaFoldDB" id="A0A2C9VWE1"/>
<dbReference type="PANTHER" id="PTHR47723:SF20">
    <property type="entry name" value="RNASE H TYPE-1 DOMAIN-CONTAINING PROTEIN"/>
    <property type="match status" value="1"/>
</dbReference>
<organism evidence="1">
    <name type="scientific">Manihot esculenta</name>
    <name type="common">Cassava</name>
    <name type="synonym">Jatropha manihot</name>
    <dbReference type="NCBI Taxonomy" id="3983"/>
    <lineage>
        <taxon>Eukaryota</taxon>
        <taxon>Viridiplantae</taxon>
        <taxon>Streptophyta</taxon>
        <taxon>Embryophyta</taxon>
        <taxon>Tracheophyta</taxon>
        <taxon>Spermatophyta</taxon>
        <taxon>Magnoliopsida</taxon>
        <taxon>eudicotyledons</taxon>
        <taxon>Gunneridae</taxon>
        <taxon>Pentapetalae</taxon>
        <taxon>rosids</taxon>
        <taxon>fabids</taxon>
        <taxon>Malpighiales</taxon>
        <taxon>Euphorbiaceae</taxon>
        <taxon>Crotonoideae</taxon>
        <taxon>Manihoteae</taxon>
        <taxon>Manihot</taxon>
    </lineage>
</organism>
<dbReference type="InterPro" id="IPR053151">
    <property type="entry name" value="RNase_H-like"/>
</dbReference>
<name>A0A2C9VWE1_MANES</name>
<evidence type="ECO:0008006" key="2">
    <source>
        <dbReference type="Google" id="ProtNLM"/>
    </source>
</evidence>